<proteinExistence type="predicted"/>
<feature type="non-terminal residue" evidence="1">
    <location>
        <position position="1"/>
    </location>
</feature>
<sequence>FLQVAVKMEWMGEEPRPVDLSDEEPTVFKAYLQWLYTKQVPLETYTHARSDGQDEEAINDELLAQCYVLGEKLMDSKFQNAVLEVFINNERHWPSNRAICILYKGTGSSSPARKLMVDFWAWQAEPDWVRLDNLIKNREFVADYYV</sequence>
<name>A0A6A6HVM3_9PLEO</name>
<dbReference type="OrthoDB" id="3794732at2759"/>
<evidence type="ECO:0000313" key="2">
    <source>
        <dbReference type="Proteomes" id="UP000800094"/>
    </source>
</evidence>
<dbReference type="EMBL" id="ML987209">
    <property type="protein sequence ID" value="KAF2242156.1"/>
    <property type="molecule type" value="Genomic_DNA"/>
</dbReference>
<accession>A0A6A6HVM3</accession>
<dbReference type="Proteomes" id="UP000800094">
    <property type="component" value="Unassembled WGS sequence"/>
</dbReference>
<keyword evidence="2" id="KW-1185">Reference proteome</keyword>
<evidence type="ECO:0000313" key="1">
    <source>
        <dbReference type="EMBL" id="KAF2242156.1"/>
    </source>
</evidence>
<evidence type="ECO:0008006" key="3">
    <source>
        <dbReference type="Google" id="ProtNLM"/>
    </source>
</evidence>
<reference evidence="1" key="1">
    <citation type="journal article" date="2020" name="Stud. Mycol.">
        <title>101 Dothideomycetes genomes: a test case for predicting lifestyles and emergence of pathogens.</title>
        <authorList>
            <person name="Haridas S."/>
            <person name="Albert R."/>
            <person name="Binder M."/>
            <person name="Bloem J."/>
            <person name="Labutti K."/>
            <person name="Salamov A."/>
            <person name="Andreopoulos B."/>
            <person name="Baker S."/>
            <person name="Barry K."/>
            <person name="Bills G."/>
            <person name="Bluhm B."/>
            <person name="Cannon C."/>
            <person name="Castanera R."/>
            <person name="Culley D."/>
            <person name="Daum C."/>
            <person name="Ezra D."/>
            <person name="Gonzalez J."/>
            <person name="Henrissat B."/>
            <person name="Kuo A."/>
            <person name="Liang C."/>
            <person name="Lipzen A."/>
            <person name="Lutzoni F."/>
            <person name="Magnuson J."/>
            <person name="Mondo S."/>
            <person name="Nolan M."/>
            <person name="Ohm R."/>
            <person name="Pangilinan J."/>
            <person name="Park H.-J."/>
            <person name="Ramirez L."/>
            <person name="Alfaro M."/>
            <person name="Sun H."/>
            <person name="Tritt A."/>
            <person name="Yoshinaga Y."/>
            <person name="Zwiers L.-H."/>
            <person name="Turgeon B."/>
            <person name="Goodwin S."/>
            <person name="Spatafora J."/>
            <person name="Crous P."/>
            <person name="Grigoriev I."/>
        </authorList>
    </citation>
    <scope>NUCLEOTIDE SEQUENCE</scope>
    <source>
        <strain evidence="1">CBS 122368</strain>
    </source>
</reference>
<dbReference type="InterPro" id="IPR011333">
    <property type="entry name" value="SKP1/BTB/POZ_sf"/>
</dbReference>
<dbReference type="AlphaFoldDB" id="A0A6A6HVM3"/>
<dbReference type="PANTHER" id="PTHR47843">
    <property type="entry name" value="BTB DOMAIN-CONTAINING PROTEIN-RELATED"/>
    <property type="match status" value="1"/>
</dbReference>
<dbReference type="Gene3D" id="3.30.710.10">
    <property type="entry name" value="Potassium Channel Kv1.1, Chain A"/>
    <property type="match status" value="1"/>
</dbReference>
<protein>
    <recommendedName>
        <fullName evidence="3">BTB domain-containing protein</fullName>
    </recommendedName>
</protein>
<dbReference type="RefSeq" id="XP_033677160.1">
    <property type="nucleotide sequence ID" value="XM_033822757.1"/>
</dbReference>
<dbReference type="GeneID" id="54576087"/>
<organism evidence="1 2">
    <name type="scientific">Trematosphaeria pertusa</name>
    <dbReference type="NCBI Taxonomy" id="390896"/>
    <lineage>
        <taxon>Eukaryota</taxon>
        <taxon>Fungi</taxon>
        <taxon>Dikarya</taxon>
        <taxon>Ascomycota</taxon>
        <taxon>Pezizomycotina</taxon>
        <taxon>Dothideomycetes</taxon>
        <taxon>Pleosporomycetidae</taxon>
        <taxon>Pleosporales</taxon>
        <taxon>Massarineae</taxon>
        <taxon>Trematosphaeriaceae</taxon>
        <taxon>Trematosphaeria</taxon>
    </lineage>
</organism>
<feature type="non-terminal residue" evidence="1">
    <location>
        <position position="146"/>
    </location>
</feature>
<dbReference type="PANTHER" id="PTHR47843:SF2">
    <property type="entry name" value="BTB DOMAIN-CONTAINING PROTEIN"/>
    <property type="match status" value="1"/>
</dbReference>
<gene>
    <name evidence="1" type="ORF">BU26DRAFT_397428</name>
</gene>